<dbReference type="OrthoDB" id="1684416at2759"/>
<gene>
    <name evidence="1" type="ORF">AXF42_Ash008511</name>
</gene>
<dbReference type="AlphaFoldDB" id="A0A2I0AY25"/>
<proteinExistence type="predicted"/>
<evidence type="ECO:0000313" key="2">
    <source>
        <dbReference type="Proteomes" id="UP000236161"/>
    </source>
</evidence>
<organism evidence="1 2">
    <name type="scientific">Apostasia shenzhenica</name>
    <dbReference type="NCBI Taxonomy" id="1088818"/>
    <lineage>
        <taxon>Eukaryota</taxon>
        <taxon>Viridiplantae</taxon>
        <taxon>Streptophyta</taxon>
        <taxon>Embryophyta</taxon>
        <taxon>Tracheophyta</taxon>
        <taxon>Spermatophyta</taxon>
        <taxon>Magnoliopsida</taxon>
        <taxon>Liliopsida</taxon>
        <taxon>Asparagales</taxon>
        <taxon>Orchidaceae</taxon>
        <taxon>Apostasioideae</taxon>
        <taxon>Apostasia</taxon>
    </lineage>
</organism>
<keyword evidence="2" id="KW-1185">Reference proteome</keyword>
<protein>
    <recommendedName>
        <fullName evidence="3">Protein TPX2</fullName>
    </recommendedName>
</protein>
<evidence type="ECO:0008006" key="3">
    <source>
        <dbReference type="Google" id="ProtNLM"/>
    </source>
</evidence>
<reference evidence="1 2" key="1">
    <citation type="journal article" date="2017" name="Nature">
        <title>The Apostasia genome and the evolution of orchids.</title>
        <authorList>
            <person name="Zhang G.Q."/>
            <person name="Liu K.W."/>
            <person name="Li Z."/>
            <person name="Lohaus R."/>
            <person name="Hsiao Y.Y."/>
            <person name="Niu S.C."/>
            <person name="Wang J.Y."/>
            <person name="Lin Y.C."/>
            <person name="Xu Q."/>
            <person name="Chen L.J."/>
            <person name="Yoshida K."/>
            <person name="Fujiwara S."/>
            <person name="Wang Z.W."/>
            <person name="Zhang Y.Q."/>
            <person name="Mitsuda N."/>
            <person name="Wang M."/>
            <person name="Liu G.H."/>
            <person name="Pecoraro L."/>
            <person name="Huang H.X."/>
            <person name="Xiao X.J."/>
            <person name="Lin M."/>
            <person name="Wu X.Y."/>
            <person name="Wu W.L."/>
            <person name="Chen Y.Y."/>
            <person name="Chang S.B."/>
            <person name="Sakamoto S."/>
            <person name="Ohme-Takagi M."/>
            <person name="Yagi M."/>
            <person name="Zeng S.J."/>
            <person name="Shen C.Y."/>
            <person name="Yeh C.M."/>
            <person name="Luo Y.B."/>
            <person name="Tsai W.C."/>
            <person name="Van de Peer Y."/>
            <person name="Liu Z.J."/>
        </authorList>
    </citation>
    <scope>NUCLEOTIDE SEQUENCE [LARGE SCALE GENOMIC DNA]</scope>
    <source>
        <strain evidence="2">cv. Shenzhen</strain>
        <tissue evidence="1">Stem</tissue>
    </source>
</reference>
<evidence type="ECO:0000313" key="1">
    <source>
        <dbReference type="EMBL" id="PKA60451.1"/>
    </source>
</evidence>
<dbReference type="EMBL" id="KZ451939">
    <property type="protein sequence ID" value="PKA60451.1"/>
    <property type="molecule type" value="Genomic_DNA"/>
</dbReference>
<name>A0A2I0AY25_9ASPA</name>
<accession>A0A2I0AY25</accession>
<sequence length="57" mass="6805">MEAAEMDFLSLEIDFDYEFDASRYFDFVREETASQEWEAQHWFDMAGSYPPSRALEP</sequence>
<dbReference type="STRING" id="1088818.A0A2I0AY25"/>
<dbReference type="Proteomes" id="UP000236161">
    <property type="component" value="Unassembled WGS sequence"/>
</dbReference>